<evidence type="ECO:0000259" key="4">
    <source>
        <dbReference type="Pfam" id="PF02441"/>
    </source>
</evidence>
<dbReference type="GO" id="GO:0015937">
    <property type="term" value="P:coenzyme A biosynthetic process"/>
    <property type="evidence" value="ECO:0007669"/>
    <property type="project" value="UniProtKB-KW"/>
</dbReference>
<dbReference type="Pfam" id="PF02441">
    <property type="entry name" value="Flavoprotein"/>
    <property type="match status" value="1"/>
</dbReference>
<dbReference type="Gene3D" id="3.40.50.1950">
    <property type="entry name" value="Flavin prenyltransferase-like"/>
    <property type="match status" value="1"/>
</dbReference>
<feature type="domain" description="Flavoprotein" evidence="4">
    <location>
        <begin position="36"/>
        <end position="237"/>
    </location>
</feature>
<keyword evidence="1" id="KW-0173">Coenzyme A biosynthesis</keyword>
<gene>
    <name evidence="5" type="ORF">BCR39DRAFT_517931</name>
</gene>
<proteinExistence type="inferred from homology"/>
<dbReference type="OrthoDB" id="1532798at2759"/>
<dbReference type="AlphaFoldDB" id="A0A1Y2BHG9"/>
<dbReference type="InterPro" id="IPR003382">
    <property type="entry name" value="Flavoprotein"/>
</dbReference>
<dbReference type="Proteomes" id="UP000193986">
    <property type="component" value="Unassembled WGS sequence"/>
</dbReference>
<evidence type="ECO:0000256" key="2">
    <source>
        <dbReference type="ARBA" id="ARBA00038350"/>
    </source>
</evidence>
<accession>A0A1Y2BHG9</accession>
<evidence type="ECO:0000256" key="1">
    <source>
        <dbReference type="ARBA" id="ARBA00022993"/>
    </source>
</evidence>
<dbReference type="EMBL" id="MCFC01000004">
    <property type="protein sequence ID" value="ORY33957.1"/>
    <property type="molecule type" value="Genomic_DNA"/>
</dbReference>
<dbReference type="STRING" id="71784.A0A1Y2BHG9"/>
<feature type="region of interest" description="Disordered" evidence="3">
    <location>
        <begin position="1"/>
        <end position="27"/>
    </location>
</feature>
<organism evidence="5 6">
    <name type="scientific">Naematelia encephala</name>
    <dbReference type="NCBI Taxonomy" id="71784"/>
    <lineage>
        <taxon>Eukaryota</taxon>
        <taxon>Fungi</taxon>
        <taxon>Dikarya</taxon>
        <taxon>Basidiomycota</taxon>
        <taxon>Agaricomycotina</taxon>
        <taxon>Tremellomycetes</taxon>
        <taxon>Tremellales</taxon>
        <taxon>Naemateliaceae</taxon>
        <taxon>Naematelia</taxon>
    </lineage>
</organism>
<comment type="similarity">
    <text evidence="2">Belongs to the HFCD (homooligomeric flavin containing Cys decarboxylase) superfamily.</text>
</comment>
<dbReference type="GO" id="GO:0071513">
    <property type="term" value="C:phosphopantothenoylcysteine decarboxylase complex"/>
    <property type="evidence" value="ECO:0007669"/>
    <property type="project" value="TreeGrafter"/>
</dbReference>
<feature type="region of interest" description="Disordered" evidence="3">
    <location>
        <begin position="260"/>
        <end position="298"/>
    </location>
</feature>
<dbReference type="GO" id="GO:0004633">
    <property type="term" value="F:phosphopantothenoylcysteine decarboxylase activity"/>
    <property type="evidence" value="ECO:0007669"/>
    <property type="project" value="TreeGrafter"/>
</dbReference>
<keyword evidence="6" id="KW-1185">Reference proteome</keyword>
<protein>
    <submittedName>
        <fullName evidence="5">Flavo protein</fullName>
    </submittedName>
</protein>
<dbReference type="InParanoid" id="A0A1Y2BHG9"/>
<dbReference type="InterPro" id="IPR036551">
    <property type="entry name" value="Flavin_trans-like"/>
</dbReference>
<evidence type="ECO:0000313" key="6">
    <source>
        <dbReference type="Proteomes" id="UP000193986"/>
    </source>
</evidence>
<comment type="caution">
    <text evidence="5">The sequence shown here is derived from an EMBL/GenBank/DDBJ whole genome shotgun (WGS) entry which is preliminary data.</text>
</comment>
<sequence length="357" mass="38732">MQDQNAVGGPSRIPYKPRHPFVSADNRPERSDGVFRVLVISTGSVASIKIPDIVGALSKDAGIAVQIVATPPSLHFYSQETVDAAVRSELSHNSDDQVMGEGSGQDVGVKVWKDADEWSDWKKVGDPILHIELRRWADLVVVVPCSADFLAKIAGGLSENLALSVLRALTPSTSVVLCPAMNTHMYQHPFTAKHLQIVQNELNYLVLGPQGTGKLACGDDGPGKMTDWREIVSIIQDFAVMFRQNDFKIPTNATDRAAALTPKSNPSVRPSTFRVPWSTPSNLDKPLPSPKTSATPDFDDFPPTMADFFVAKPGLPITPGVAGQEGADTTRTTGVELRKVCSGTGTDSKVWKRWWYG</sequence>
<name>A0A1Y2BHG9_9TREE</name>
<evidence type="ECO:0000313" key="5">
    <source>
        <dbReference type="EMBL" id="ORY33957.1"/>
    </source>
</evidence>
<dbReference type="PANTHER" id="PTHR14359:SF6">
    <property type="entry name" value="PHOSPHOPANTOTHENOYLCYSTEINE DECARBOXYLASE"/>
    <property type="match status" value="1"/>
</dbReference>
<dbReference type="SUPFAM" id="SSF52507">
    <property type="entry name" value="Homo-oligomeric flavin-containing Cys decarboxylases, HFCD"/>
    <property type="match status" value="1"/>
</dbReference>
<evidence type="ECO:0000256" key="3">
    <source>
        <dbReference type="SAM" id="MobiDB-lite"/>
    </source>
</evidence>
<reference evidence="5 6" key="1">
    <citation type="submission" date="2016-07" db="EMBL/GenBank/DDBJ databases">
        <title>Pervasive Adenine N6-methylation of Active Genes in Fungi.</title>
        <authorList>
            <consortium name="DOE Joint Genome Institute"/>
            <person name="Mondo S.J."/>
            <person name="Dannebaum R.O."/>
            <person name="Kuo R.C."/>
            <person name="Labutti K."/>
            <person name="Haridas S."/>
            <person name="Kuo A."/>
            <person name="Salamov A."/>
            <person name="Ahrendt S.R."/>
            <person name="Lipzen A."/>
            <person name="Sullivan W."/>
            <person name="Andreopoulos W.B."/>
            <person name="Clum A."/>
            <person name="Lindquist E."/>
            <person name="Daum C."/>
            <person name="Ramamoorthy G.K."/>
            <person name="Gryganskyi A."/>
            <person name="Culley D."/>
            <person name="Magnuson J.K."/>
            <person name="James T.Y."/>
            <person name="O'Malley M.A."/>
            <person name="Stajich J.E."/>
            <person name="Spatafora J.W."/>
            <person name="Visel A."/>
            <person name="Grigoriev I.V."/>
        </authorList>
    </citation>
    <scope>NUCLEOTIDE SEQUENCE [LARGE SCALE GENOMIC DNA]</scope>
    <source>
        <strain evidence="5 6">68-887.2</strain>
    </source>
</reference>
<dbReference type="PANTHER" id="PTHR14359">
    <property type="entry name" value="HOMO-OLIGOMERIC FLAVIN CONTAINING CYS DECARBOXYLASE FAMILY"/>
    <property type="match status" value="1"/>
</dbReference>
<dbReference type="GO" id="GO:0010181">
    <property type="term" value="F:FMN binding"/>
    <property type="evidence" value="ECO:0007669"/>
    <property type="project" value="TreeGrafter"/>
</dbReference>